<dbReference type="Pfam" id="PF00486">
    <property type="entry name" value="Trans_reg_C"/>
    <property type="match status" value="1"/>
</dbReference>
<organism evidence="8">
    <name type="scientific">mine drainage metagenome</name>
    <dbReference type="NCBI Taxonomy" id="410659"/>
    <lineage>
        <taxon>unclassified sequences</taxon>
        <taxon>metagenomes</taxon>
        <taxon>ecological metagenomes</taxon>
    </lineage>
</organism>
<dbReference type="PANTHER" id="PTHR48111">
    <property type="entry name" value="REGULATOR OF RPOS"/>
    <property type="match status" value="1"/>
</dbReference>
<dbReference type="InterPro" id="IPR039420">
    <property type="entry name" value="WalR-like"/>
</dbReference>
<dbReference type="Pfam" id="PF00072">
    <property type="entry name" value="Response_reg"/>
    <property type="match status" value="1"/>
</dbReference>
<dbReference type="InterPro" id="IPR036388">
    <property type="entry name" value="WH-like_DNA-bd_sf"/>
</dbReference>
<dbReference type="GO" id="GO:0006355">
    <property type="term" value="P:regulation of DNA-templated transcription"/>
    <property type="evidence" value="ECO:0007669"/>
    <property type="project" value="InterPro"/>
</dbReference>
<evidence type="ECO:0000259" key="6">
    <source>
        <dbReference type="PROSITE" id="PS50110"/>
    </source>
</evidence>
<dbReference type="GO" id="GO:0000976">
    <property type="term" value="F:transcription cis-regulatory region binding"/>
    <property type="evidence" value="ECO:0007669"/>
    <property type="project" value="TreeGrafter"/>
</dbReference>
<name>A0A1J5SZA6_9ZZZZ</name>
<gene>
    <name evidence="8" type="primary">cusR_5</name>
    <name evidence="8" type="ORF">GALL_85500</name>
</gene>
<dbReference type="InterPro" id="IPR001789">
    <property type="entry name" value="Sig_transdc_resp-reg_receiver"/>
</dbReference>
<dbReference type="FunFam" id="1.10.10.10:FF:000005">
    <property type="entry name" value="Two-component system response regulator"/>
    <property type="match status" value="1"/>
</dbReference>
<dbReference type="AlphaFoldDB" id="A0A1J5SZA6"/>
<dbReference type="Gene3D" id="6.10.250.690">
    <property type="match status" value="1"/>
</dbReference>
<dbReference type="SMART" id="SM00448">
    <property type="entry name" value="REC"/>
    <property type="match status" value="1"/>
</dbReference>
<keyword evidence="3" id="KW-0805">Transcription regulation</keyword>
<dbReference type="PROSITE" id="PS50110">
    <property type="entry name" value="RESPONSE_REGULATORY"/>
    <property type="match status" value="1"/>
</dbReference>
<dbReference type="PANTHER" id="PTHR48111:SF76">
    <property type="entry name" value="TWO-COMPONENT RESPONSE REGULATOR"/>
    <property type="match status" value="1"/>
</dbReference>
<evidence type="ECO:0000256" key="3">
    <source>
        <dbReference type="ARBA" id="ARBA00023015"/>
    </source>
</evidence>
<feature type="domain" description="OmpR/PhoB-type" evidence="7">
    <location>
        <begin position="125"/>
        <end position="221"/>
    </location>
</feature>
<evidence type="ECO:0000259" key="7">
    <source>
        <dbReference type="PROSITE" id="PS51755"/>
    </source>
</evidence>
<keyword evidence="1" id="KW-0597">Phosphoprotein</keyword>
<reference evidence="8" key="1">
    <citation type="submission" date="2016-10" db="EMBL/GenBank/DDBJ databases">
        <title>Sequence of Gallionella enrichment culture.</title>
        <authorList>
            <person name="Poehlein A."/>
            <person name="Muehling M."/>
            <person name="Daniel R."/>
        </authorList>
    </citation>
    <scope>NUCLEOTIDE SEQUENCE</scope>
</reference>
<dbReference type="Gene3D" id="1.10.10.10">
    <property type="entry name" value="Winged helix-like DNA-binding domain superfamily/Winged helix DNA-binding domain"/>
    <property type="match status" value="1"/>
</dbReference>
<accession>A0A1J5SZA6</accession>
<evidence type="ECO:0000256" key="4">
    <source>
        <dbReference type="ARBA" id="ARBA00023125"/>
    </source>
</evidence>
<dbReference type="InterPro" id="IPR011006">
    <property type="entry name" value="CheY-like_superfamily"/>
</dbReference>
<dbReference type="FunFam" id="3.40.50.2300:FF:000002">
    <property type="entry name" value="DNA-binding response regulator PhoP"/>
    <property type="match status" value="1"/>
</dbReference>
<evidence type="ECO:0000256" key="5">
    <source>
        <dbReference type="ARBA" id="ARBA00023163"/>
    </source>
</evidence>
<dbReference type="SMART" id="SM00862">
    <property type="entry name" value="Trans_reg_C"/>
    <property type="match status" value="1"/>
</dbReference>
<dbReference type="InterPro" id="IPR001867">
    <property type="entry name" value="OmpR/PhoB-type_DNA-bd"/>
</dbReference>
<protein>
    <submittedName>
        <fullName evidence="8">Transcriptional regulatory protein CusR</fullName>
    </submittedName>
</protein>
<evidence type="ECO:0000313" key="8">
    <source>
        <dbReference type="EMBL" id="OIR09317.1"/>
    </source>
</evidence>
<evidence type="ECO:0000256" key="1">
    <source>
        <dbReference type="ARBA" id="ARBA00022553"/>
    </source>
</evidence>
<keyword evidence="5" id="KW-0804">Transcription</keyword>
<keyword evidence="2" id="KW-0902">Two-component regulatory system</keyword>
<dbReference type="GO" id="GO:0005829">
    <property type="term" value="C:cytosol"/>
    <property type="evidence" value="ECO:0007669"/>
    <property type="project" value="TreeGrafter"/>
</dbReference>
<dbReference type="Gene3D" id="3.40.50.2300">
    <property type="match status" value="1"/>
</dbReference>
<dbReference type="GO" id="GO:0032993">
    <property type="term" value="C:protein-DNA complex"/>
    <property type="evidence" value="ECO:0007669"/>
    <property type="project" value="TreeGrafter"/>
</dbReference>
<feature type="domain" description="Response regulatory" evidence="6">
    <location>
        <begin position="2"/>
        <end position="116"/>
    </location>
</feature>
<evidence type="ECO:0000256" key="2">
    <source>
        <dbReference type="ARBA" id="ARBA00023012"/>
    </source>
</evidence>
<dbReference type="CDD" id="cd00383">
    <property type="entry name" value="trans_reg_C"/>
    <property type="match status" value="1"/>
</dbReference>
<dbReference type="PROSITE" id="PS51755">
    <property type="entry name" value="OMPR_PHOB"/>
    <property type="match status" value="1"/>
</dbReference>
<dbReference type="CDD" id="cd19935">
    <property type="entry name" value="REC_OmpR_CusR-like"/>
    <property type="match status" value="1"/>
</dbReference>
<dbReference type="EMBL" id="MLJW01000027">
    <property type="protein sequence ID" value="OIR09317.1"/>
    <property type="molecule type" value="Genomic_DNA"/>
</dbReference>
<sequence length="222" mass="24482">MRILVVEDDAKIASFIVRGLKEAGFAVDHAPDGEAGLLLAGTTDYDAAVVDIMLPKLDGISLVRRMRASRKTTAVLFLSAKASVDDRVKGLQAGGDDYLTKPFAFSELLARIQALIRRATQAPEATRLSVGDVTVDMVSREVTLAGNPVELQPREFTLLAFLLRHAGRPVSKTMILEHVWDYSFDPQTNVVDVVVHRLRSKVDPDKTRLETVRGVGYLWRKA</sequence>
<dbReference type="SUPFAM" id="SSF52172">
    <property type="entry name" value="CheY-like"/>
    <property type="match status" value="1"/>
</dbReference>
<comment type="caution">
    <text evidence="8">The sequence shown here is derived from an EMBL/GenBank/DDBJ whole genome shotgun (WGS) entry which is preliminary data.</text>
</comment>
<proteinExistence type="predicted"/>
<dbReference type="GO" id="GO:0000156">
    <property type="term" value="F:phosphorelay response regulator activity"/>
    <property type="evidence" value="ECO:0007669"/>
    <property type="project" value="TreeGrafter"/>
</dbReference>
<keyword evidence="4" id="KW-0238">DNA-binding</keyword>